<comment type="caution">
    <text evidence="1">The sequence shown here is derived from an EMBL/GenBank/DDBJ whole genome shotgun (WGS) entry which is preliminary data.</text>
</comment>
<proteinExistence type="predicted"/>
<accession>A0ABQ4SEY8</accession>
<protein>
    <recommendedName>
        <fullName evidence="3">RTX toxin acyltransferase family protein</fullName>
    </recommendedName>
</protein>
<evidence type="ECO:0000313" key="2">
    <source>
        <dbReference type="Proteomes" id="UP001055153"/>
    </source>
</evidence>
<organism evidence="1 2">
    <name type="scientific">Methylobacterium isbiliense</name>
    <dbReference type="NCBI Taxonomy" id="315478"/>
    <lineage>
        <taxon>Bacteria</taxon>
        <taxon>Pseudomonadati</taxon>
        <taxon>Pseudomonadota</taxon>
        <taxon>Alphaproteobacteria</taxon>
        <taxon>Hyphomicrobiales</taxon>
        <taxon>Methylobacteriaceae</taxon>
        <taxon>Methylobacterium</taxon>
    </lineage>
</organism>
<evidence type="ECO:0008006" key="3">
    <source>
        <dbReference type="Google" id="ProtNLM"/>
    </source>
</evidence>
<name>A0ABQ4SEY8_9HYPH</name>
<gene>
    <name evidence="1" type="ORF">GMJLKIPL_3598</name>
</gene>
<keyword evidence="2" id="KW-1185">Reference proteome</keyword>
<dbReference type="RefSeq" id="WP_238236701.1">
    <property type="nucleotide sequence ID" value="NZ_BPQQ01000041.1"/>
</dbReference>
<dbReference type="EMBL" id="BPQQ01000041">
    <property type="protein sequence ID" value="GJE01664.1"/>
    <property type="molecule type" value="Genomic_DNA"/>
</dbReference>
<sequence>MTPIIRALDPTYASLGIAVHFLARREPFASFRLGDVIHTVDVQIRRRHALFAFEGERVAGFLGWALYSHEDARRFAETGRPPPPDTPDGADVAWLLMAAATSTEALKGLLREGRALNVGRRVMGVRHKPGGKRVIFDQPISAKPISAKPPRA</sequence>
<dbReference type="Proteomes" id="UP001055153">
    <property type="component" value="Unassembled WGS sequence"/>
</dbReference>
<reference evidence="1" key="1">
    <citation type="journal article" date="2021" name="Front. Microbiol.">
        <title>Comprehensive Comparative Genomics and Phenotyping of Methylobacterium Species.</title>
        <authorList>
            <person name="Alessa O."/>
            <person name="Ogura Y."/>
            <person name="Fujitani Y."/>
            <person name="Takami H."/>
            <person name="Hayashi T."/>
            <person name="Sahin N."/>
            <person name="Tani A."/>
        </authorList>
    </citation>
    <scope>NUCLEOTIDE SEQUENCE</scope>
    <source>
        <strain evidence="1">DSM 17168</strain>
    </source>
</reference>
<evidence type="ECO:0000313" key="1">
    <source>
        <dbReference type="EMBL" id="GJE01664.1"/>
    </source>
</evidence>
<reference evidence="1" key="2">
    <citation type="submission" date="2021-08" db="EMBL/GenBank/DDBJ databases">
        <authorList>
            <person name="Tani A."/>
            <person name="Ola A."/>
            <person name="Ogura Y."/>
            <person name="Katsura K."/>
            <person name="Hayashi T."/>
        </authorList>
    </citation>
    <scope>NUCLEOTIDE SEQUENCE</scope>
    <source>
        <strain evidence="1">DSM 17168</strain>
    </source>
</reference>